<organism evidence="3 4">
    <name type="scientific">Wolfiporia cocos (strain MD-104)</name>
    <name type="common">Brown rot fungus</name>
    <dbReference type="NCBI Taxonomy" id="742152"/>
    <lineage>
        <taxon>Eukaryota</taxon>
        <taxon>Fungi</taxon>
        <taxon>Dikarya</taxon>
        <taxon>Basidiomycota</taxon>
        <taxon>Agaricomycotina</taxon>
        <taxon>Agaricomycetes</taxon>
        <taxon>Polyporales</taxon>
        <taxon>Phaeolaceae</taxon>
        <taxon>Wolfiporia</taxon>
    </lineage>
</organism>
<dbReference type="Proteomes" id="UP000218811">
    <property type="component" value="Unassembled WGS sequence"/>
</dbReference>
<reference evidence="3 4" key="1">
    <citation type="journal article" date="2012" name="Science">
        <title>The Paleozoic origin of enzymatic lignin decomposition reconstructed from 31 fungal genomes.</title>
        <authorList>
            <person name="Floudas D."/>
            <person name="Binder M."/>
            <person name="Riley R."/>
            <person name="Barry K."/>
            <person name="Blanchette R.A."/>
            <person name="Henrissat B."/>
            <person name="Martinez A.T."/>
            <person name="Otillar R."/>
            <person name="Spatafora J.W."/>
            <person name="Yadav J.S."/>
            <person name="Aerts A."/>
            <person name="Benoit I."/>
            <person name="Boyd A."/>
            <person name="Carlson A."/>
            <person name="Copeland A."/>
            <person name="Coutinho P.M."/>
            <person name="de Vries R.P."/>
            <person name="Ferreira P."/>
            <person name="Findley K."/>
            <person name="Foster B."/>
            <person name="Gaskell J."/>
            <person name="Glotzer D."/>
            <person name="Gorecki P."/>
            <person name="Heitman J."/>
            <person name="Hesse C."/>
            <person name="Hori C."/>
            <person name="Igarashi K."/>
            <person name="Jurgens J.A."/>
            <person name="Kallen N."/>
            <person name="Kersten P."/>
            <person name="Kohler A."/>
            <person name="Kuees U."/>
            <person name="Kumar T.K.A."/>
            <person name="Kuo A."/>
            <person name="LaButti K."/>
            <person name="Larrondo L.F."/>
            <person name="Lindquist E."/>
            <person name="Ling A."/>
            <person name="Lombard V."/>
            <person name="Lucas S."/>
            <person name="Lundell T."/>
            <person name="Martin R."/>
            <person name="McLaughlin D.J."/>
            <person name="Morgenstern I."/>
            <person name="Morin E."/>
            <person name="Murat C."/>
            <person name="Nagy L.G."/>
            <person name="Nolan M."/>
            <person name="Ohm R.A."/>
            <person name="Patyshakuliyeva A."/>
            <person name="Rokas A."/>
            <person name="Ruiz-Duenas F.J."/>
            <person name="Sabat G."/>
            <person name="Salamov A."/>
            <person name="Samejima M."/>
            <person name="Schmutz J."/>
            <person name="Slot J.C."/>
            <person name="St John F."/>
            <person name="Stenlid J."/>
            <person name="Sun H."/>
            <person name="Sun S."/>
            <person name="Syed K."/>
            <person name="Tsang A."/>
            <person name="Wiebenga A."/>
            <person name="Young D."/>
            <person name="Pisabarro A."/>
            <person name="Eastwood D.C."/>
            <person name="Martin F."/>
            <person name="Cullen D."/>
            <person name="Grigoriev I.V."/>
            <person name="Hibbett D.S."/>
        </authorList>
    </citation>
    <scope>NUCLEOTIDE SEQUENCE [LARGE SCALE GENOMIC DNA]</scope>
    <source>
        <strain evidence="3 4">MD-104</strain>
    </source>
</reference>
<keyword evidence="4" id="KW-1185">Reference proteome</keyword>
<proteinExistence type="predicted"/>
<dbReference type="STRING" id="742152.A0A2H3JGA2"/>
<gene>
    <name evidence="3" type="ORF">WOLCODRAFT_158406</name>
</gene>
<accession>A0A2H3JGA2</accession>
<evidence type="ECO:0000313" key="4">
    <source>
        <dbReference type="Proteomes" id="UP000218811"/>
    </source>
</evidence>
<dbReference type="InterPro" id="IPR027417">
    <property type="entry name" value="P-loop_NTPase"/>
</dbReference>
<dbReference type="OrthoDB" id="163438at2759"/>
<dbReference type="EMBL" id="KB467943">
    <property type="protein sequence ID" value="PCH38873.1"/>
    <property type="molecule type" value="Genomic_DNA"/>
</dbReference>
<dbReference type="AlphaFoldDB" id="A0A2H3JGA2"/>
<dbReference type="Pfam" id="PF24883">
    <property type="entry name" value="NPHP3_N"/>
    <property type="match status" value="1"/>
</dbReference>
<name>A0A2H3JGA2_WOLCO</name>
<evidence type="ECO:0000313" key="3">
    <source>
        <dbReference type="EMBL" id="PCH38873.1"/>
    </source>
</evidence>
<feature type="domain" description="Nephrocystin 3-like N-terminal" evidence="2">
    <location>
        <begin position="192"/>
        <end position="359"/>
    </location>
</feature>
<evidence type="ECO:0000256" key="1">
    <source>
        <dbReference type="ARBA" id="ARBA00022737"/>
    </source>
</evidence>
<dbReference type="Gene3D" id="3.40.50.300">
    <property type="entry name" value="P-loop containing nucleotide triphosphate hydrolases"/>
    <property type="match status" value="1"/>
</dbReference>
<dbReference type="PANTHER" id="PTHR10039:SF14">
    <property type="entry name" value="NACHT DOMAIN-CONTAINING PROTEIN"/>
    <property type="match status" value="1"/>
</dbReference>
<protein>
    <recommendedName>
        <fullName evidence="2">Nephrocystin 3-like N-terminal domain-containing protein</fullName>
    </recommendedName>
</protein>
<evidence type="ECO:0000259" key="2">
    <source>
        <dbReference type="Pfam" id="PF24883"/>
    </source>
</evidence>
<dbReference type="SUPFAM" id="SSF52540">
    <property type="entry name" value="P-loop containing nucleoside triphosphate hydrolases"/>
    <property type="match status" value="1"/>
</dbReference>
<sequence>MSSKYRKQRRQPPTSAEVLFAIQSSLDDYMDTGSFALIPVLEQVCVALAEITERIRNVQGDEEIRGRIATSLRRLLDGVKSLSDLAGDKVQQSNRTLQLDKKIATNQQLRTTVQTLIIRLKAIDLQAGKESTLQGVSAGLTEAADGFETCSRADLEKVVEDALMGQDTEWARSHSRLSSYEKQLLQVNYDHAEWLFQHPNFKSWLHESPVLGIYGNVATGKTYLASAVVKKMLRDGDLITFCFGDMFNNETRNVSGAMRVLFSRVPGMFTGGPGFNGSADHHDRDIMTIEGALGGKDTFDVQQIVDIFSGLLHSNSLIVVVDAVDECGSGDKLLDILLGLVERARVGSQGSVKLLVTSRSGNDIIRKKMAQYLHICLDEEDRVDRATLQRQIDNALQQWPVMRDLPAELRKPLVETLTNCDHGSYRWIRRQPKAMEALKADPVKAIFNSNYTVRWMKRLSKKDAECFIEALYYWTSEMDSLPALYSNVLLRVLRKICKSYDILPQGIYLKSQDIALSEKAEYAVASGNSVVSTGRYRDKLVAD</sequence>
<keyword evidence="1" id="KW-0677">Repeat</keyword>
<dbReference type="InterPro" id="IPR056884">
    <property type="entry name" value="NPHP3-like_N"/>
</dbReference>
<dbReference type="PANTHER" id="PTHR10039">
    <property type="entry name" value="AMELOGENIN"/>
    <property type="match status" value="1"/>
</dbReference>